<feature type="chain" id="PRO_5040152099" evidence="1">
    <location>
        <begin position="21"/>
        <end position="355"/>
    </location>
</feature>
<dbReference type="Gene3D" id="1.20.120.20">
    <property type="entry name" value="Apolipoprotein"/>
    <property type="match status" value="1"/>
</dbReference>
<feature type="non-terminal residue" evidence="2">
    <location>
        <position position="1"/>
    </location>
</feature>
<reference evidence="2" key="1">
    <citation type="submission" date="2021-06" db="EMBL/GenBank/DDBJ databases">
        <authorList>
            <person name="Kallberg Y."/>
            <person name="Tangrot J."/>
            <person name="Rosling A."/>
        </authorList>
    </citation>
    <scope>NUCLEOTIDE SEQUENCE</scope>
    <source>
        <strain evidence="2">CL551</strain>
    </source>
</reference>
<accession>A0A9N9HLN6</accession>
<protein>
    <submittedName>
        <fullName evidence="2">16783_t:CDS:1</fullName>
    </submittedName>
</protein>
<gene>
    <name evidence="2" type="ORF">AMORRO_LOCUS11870</name>
</gene>
<evidence type="ECO:0000313" key="3">
    <source>
        <dbReference type="Proteomes" id="UP000789342"/>
    </source>
</evidence>
<dbReference type="EMBL" id="CAJVPV010016158">
    <property type="protein sequence ID" value="CAG8696367.1"/>
    <property type="molecule type" value="Genomic_DNA"/>
</dbReference>
<dbReference type="AlphaFoldDB" id="A0A9N9HLN6"/>
<feature type="signal peptide" evidence="1">
    <location>
        <begin position="1"/>
        <end position="20"/>
    </location>
</feature>
<organism evidence="2 3">
    <name type="scientific">Acaulospora morrowiae</name>
    <dbReference type="NCBI Taxonomy" id="94023"/>
    <lineage>
        <taxon>Eukaryota</taxon>
        <taxon>Fungi</taxon>
        <taxon>Fungi incertae sedis</taxon>
        <taxon>Mucoromycota</taxon>
        <taxon>Glomeromycotina</taxon>
        <taxon>Glomeromycetes</taxon>
        <taxon>Diversisporales</taxon>
        <taxon>Acaulosporaceae</taxon>
        <taxon>Acaulospora</taxon>
    </lineage>
</organism>
<dbReference type="Proteomes" id="UP000789342">
    <property type="component" value="Unassembled WGS sequence"/>
</dbReference>
<keyword evidence="1" id="KW-0732">Signal</keyword>
<comment type="caution">
    <text evidence="2">The sequence shown here is derived from an EMBL/GenBank/DDBJ whole genome shotgun (WGS) entry which is preliminary data.</text>
</comment>
<dbReference type="OrthoDB" id="2527403at2759"/>
<keyword evidence="3" id="KW-1185">Reference proteome</keyword>
<dbReference type="SUPFAM" id="SSF58113">
    <property type="entry name" value="Apolipoprotein A-I"/>
    <property type="match status" value="1"/>
</dbReference>
<sequence length="355" mass="40619">MSTRGIILILLLLTINFISATSNYDPSDPNTWSSHDLKEWLAEHRVSYSGIPEKHDLVILVKAHWVNVKDQAKSTSEAVEKFVTKYYESIKDTIVGADDQSIEFTEFTRQIADQFENARQYAGLTEEQIGSVFDRINEKLKENKITSKNLTKSIDQIKRSYAMAKARRDKLIQEAANKIQLELADKGLSQETIDWFKEEINKLGEDAAFSKSRLGTQACLVLQGIQERLAQFKVATPEQIKETNEKLKSAIGDVYQSFNGSFERLRKELTDTIGSTAENVVDELKSQFSTVNDYRLMTQEKIQNIIDRIGQKLQDGKTITVEQLQKVKDSIGRYFDTFKYYYNSATGQTKQMVFE</sequence>
<proteinExistence type="predicted"/>
<evidence type="ECO:0000256" key="1">
    <source>
        <dbReference type="SAM" id="SignalP"/>
    </source>
</evidence>
<evidence type="ECO:0000313" key="2">
    <source>
        <dbReference type="EMBL" id="CAG8696367.1"/>
    </source>
</evidence>
<name>A0A9N9HLN6_9GLOM</name>